<keyword evidence="2" id="KW-1185">Reference proteome</keyword>
<dbReference type="Pfam" id="PF13424">
    <property type="entry name" value="TPR_12"/>
    <property type="match status" value="1"/>
</dbReference>
<dbReference type="Proteomes" id="UP001610334">
    <property type="component" value="Unassembled WGS sequence"/>
</dbReference>
<dbReference type="SUPFAM" id="SSF48452">
    <property type="entry name" value="TPR-like"/>
    <property type="match status" value="1"/>
</dbReference>
<evidence type="ECO:0000313" key="2">
    <source>
        <dbReference type="Proteomes" id="UP001610334"/>
    </source>
</evidence>
<dbReference type="EMBL" id="JBFXLT010000009">
    <property type="protein sequence ID" value="KAL2819748.1"/>
    <property type="molecule type" value="Genomic_DNA"/>
</dbReference>
<protein>
    <recommendedName>
        <fullName evidence="3">Kinesin light chain</fullName>
    </recommendedName>
</protein>
<proteinExistence type="predicted"/>
<accession>A0ABR4HYJ0</accession>
<dbReference type="InterPro" id="IPR053137">
    <property type="entry name" value="NLR-like"/>
</dbReference>
<dbReference type="PANTHER" id="PTHR46082:SF6">
    <property type="entry name" value="AAA+ ATPASE DOMAIN-CONTAINING PROTEIN-RELATED"/>
    <property type="match status" value="1"/>
</dbReference>
<evidence type="ECO:0000313" key="1">
    <source>
        <dbReference type="EMBL" id="KAL2819748.1"/>
    </source>
</evidence>
<comment type="caution">
    <text evidence="1">The sequence shown here is derived from an EMBL/GenBank/DDBJ whole genome shotgun (WGS) entry which is preliminary data.</text>
</comment>
<gene>
    <name evidence="1" type="ORF">BJX63DRAFT_360828</name>
</gene>
<dbReference type="PANTHER" id="PTHR46082">
    <property type="entry name" value="ATP/GTP-BINDING PROTEIN-RELATED"/>
    <property type="match status" value="1"/>
</dbReference>
<organism evidence="1 2">
    <name type="scientific">Aspergillus granulosus</name>
    <dbReference type="NCBI Taxonomy" id="176169"/>
    <lineage>
        <taxon>Eukaryota</taxon>
        <taxon>Fungi</taxon>
        <taxon>Dikarya</taxon>
        <taxon>Ascomycota</taxon>
        <taxon>Pezizomycotina</taxon>
        <taxon>Eurotiomycetes</taxon>
        <taxon>Eurotiomycetidae</taxon>
        <taxon>Eurotiales</taxon>
        <taxon>Aspergillaceae</taxon>
        <taxon>Aspergillus</taxon>
        <taxon>Aspergillus subgen. Nidulantes</taxon>
    </lineage>
</organism>
<dbReference type="InterPro" id="IPR011990">
    <property type="entry name" value="TPR-like_helical_dom_sf"/>
</dbReference>
<dbReference type="Gene3D" id="1.25.40.10">
    <property type="entry name" value="Tetratricopeptide repeat domain"/>
    <property type="match status" value="1"/>
</dbReference>
<name>A0ABR4HYJ0_9EURO</name>
<reference evidence="1 2" key="1">
    <citation type="submission" date="2024-07" db="EMBL/GenBank/DDBJ databases">
        <title>Section-level genome sequencing and comparative genomics of Aspergillus sections Usti and Cavernicolus.</title>
        <authorList>
            <consortium name="Lawrence Berkeley National Laboratory"/>
            <person name="Nybo J.L."/>
            <person name="Vesth T.C."/>
            <person name="Theobald S."/>
            <person name="Frisvad J.C."/>
            <person name="Larsen T.O."/>
            <person name="Kjaerboelling I."/>
            <person name="Rothschild-Mancinelli K."/>
            <person name="Lyhne E.K."/>
            <person name="Kogle M.E."/>
            <person name="Barry K."/>
            <person name="Clum A."/>
            <person name="Na H."/>
            <person name="Ledsgaard L."/>
            <person name="Lin J."/>
            <person name="Lipzen A."/>
            <person name="Kuo A."/>
            <person name="Riley R."/>
            <person name="Mondo S."/>
            <person name="Labutti K."/>
            <person name="Haridas S."/>
            <person name="Pangalinan J."/>
            <person name="Salamov A.A."/>
            <person name="Simmons B.A."/>
            <person name="Magnuson J.K."/>
            <person name="Chen J."/>
            <person name="Drula E."/>
            <person name="Henrissat B."/>
            <person name="Wiebenga A."/>
            <person name="Lubbers R.J."/>
            <person name="Gomes A.C."/>
            <person name="Makela M.R."/>
            <person name="Stajich J."/>
            <person name="Grigoriev I.V."/>
            <person name="Mortensen U.H."/>
            <person name="De Vries R.P."/>
            <person name="Baker S.E."/>
            <person name="Andersen M.R."/>
        </authorList>
    </citation>
    <scope>NUCLEOTIDE SEQUENCE [LARGE SCALE GENOMIC DNA]</scope>
    <source>
        <strain evidence="1 2">CBS 588.65</strain>
    </source>
</reference>
<evidence type="ECO:0008006" key="3">
    <source>
        <dbReference type="Google" id="ProtNLM"/>
    </source>
</evidence>
<sequence length="196" mass="22527">MVIEHPTNHLSTQLALCYKLGFGQAKGDEQLKILTYNRDEIRVQLKNAISSEQAEYAGTLYNRLAIMGHHSPLFLAGYYHAHDILEIAESITKKDIENLGHVLQVEHPIILFLKYVLSSILSYRGRWPEAEKLEVEIMDISRMTLGQEHPDTLTSMGNLAATYRDQGRWEEAEKLETKVMDTRQRTLGHDIQILWP</sequence>